<dbReference type="OrthoDB" id="1393670at2759"/>
<evidence type="ECO:0000256" key="4">
    <source>
        <dbReference type="SAM" id="MobiDB-lite"/>
    </source>
</evidence>
<accession>A0A061AW15</accession>
<dbReference type="GO" id="GO:0016614">
    <property type="term" value="F:oxidoreductase activity, acting on CH-OH group of donors"/>
    <property type="evidence" value="ECO:0007669"/>
    <property type="project" value="UniProtKB-ARBA"/>
</dbReference>
<evidence type="ECO:0000256" key="3">
    <source>
        <dbReference type="ARBA" id="ARBA00023002"/>
    </source>
</evidence>
<feature type="compositionally biased region" description="Polar residues" evidence="4">
    <location>
        <begin position="11"/>
        <end position="29"/>
    </location>
</feature>
<dbReference type="PROSITE" id="PS00061">
    <property type="entry name" value="ADH_SHORT"/>
    <property type="match status" value="1"/>
</dbReference>
<evidence type="ECO:0000256" key="2">
    <source>
        <dbReference type="ARBA" id="ARBA00022857"/>
    </source>
</evidence>
<proteinExistence type="inferred from homology"/>
<dbReference type="InterPro" id="IPR036291">
    <property type="entry name" value="NAD(P)-bd_dom_sf"/>
</dbReference>
<comment type="similarity">
    <text evidence="1">Belongs to the short-chain dehydrogenases/reductases (SDR) family.</text>
</comment>
<dbReference type="PRINTS" id="PR00080">
    <property type="entry name" value="SDRFAMILY"/>
</dbReference>
<protein>
    <submittedName>
        <fullName evidence="5">RHTO0S04e06282g1_1</fullName>
    </submittedName>
</protein>
<dbReference type="InterPro" id="IPR020904">
    <property type="entry name" value="Sc_DH/Rdtase_CS"/>
</dbReference>
<dbReference type="FunFam" id="3.40.50.720:FF:000084">
    <property type="entry name" value="Short-chain dehydrogenase reductase"/>
    <property type="match status" value="1"/>
</dbReference>
<dbReference type="Pfam" id="PF13561">
    <property type="entry name" value="adh_short_C2"/>
    <property type="match status" value="1"/>
</dbReference>
<dbReference type="PANTHER" id="PTHR48107:SF26">
    <property type="entry name" value="OXIDOREDUCTASE, SHORT-CHAIN DEHYDROGENASE_REDUCTASE FAMILY (AFU_ORTHOLOGUE AFUA_4G05870)"/>
    <property type="match status" value="1"/>
</dbReference>
<feature type="region of interest" description="Disordered" evidence="4">
    <location>
        <begin position="1"/>
        <end position="69"/>
    </location>
</feature>
<dbReference type="InterPro" id="IPR002347">
    <property type="entry name" value="SDR_fam"/>
</dbReference>
<sequence>MQAAADAVKSAVQNTGASSSGSSTVQDKFSQGWKPDANAEKAAQGGDDSRPPGTQHTMKDKPVDDILADGTPYKPAAKLEGKAILITGGDSGIGRATAILAALEGANVAIAYLPQEQKDADDTKAYIEKRTNNQSKVLLLPLDLKSEANCIKAVDETVANFGRLDVLFNNAAQQLENKDITTLDSKQWEDTFQINMHHMFYTSKAAIPHLAKTKGNIVNNASVNAFIGRPDLLDYTSTKGSIVAFTRGLANQQAEKGIRVNAVAPGPILTPLVPATFSRENLEGTNAVPLGRTGQPIEIAAPVIFLASSHASYITGTTIMCNGGQASPLSQNSRCQRR</sequence>
<keyword evidence="3" id="KW-0560">Oxidoreductase</keyword>
<organism evidence="5">
    <name type="scientific">Rhodotorula toruloides</name>
    <name type="common">Yeast</name>
    <name type="synonym">Rhodosporidium toruloides</name>
    <dbReference type="NCBI Taxonomy" id="5286"/>
    <lineage>
        <taxon>Eukaryota</taxon>
        <taxon>Fungi</taxon>
        <taxon>Dikarya</taxon>
        <taxon>Basidiomycota</taxon>
        <taxon>Pucciniomycotina</taxon>
        <taxon>Microbotryomycetes</taxon>
        <taxon>Sporidiobolales</taxon>
        <taxon>Sporidiobolaceae</taxon>
        <taxon>Rhodotorula</taxon>
    </lineage>
</organism>
<name>A0A061AW15_RHOTO</name>
<dbReference type="EMBL" id="LK052939">
    <property type="protein sequence ID" value="CDR39547.1"/>
    <property type="molecule type" value="Genomic_DNA"/>
</dbReference>
<dbReference type="PANTHER" id="PTHR48107">
    <property type="entry name" value="NADPH-DEPENDENT ALDEHYDE REDUCTASE-LIKE PROTEIN, CHLOROPLASTIC-RELATED"/>
    <property type="match status" value="1"/>
</dbReference>
<dbReference type="PRINTS" id="PR00081">
    <property type="entry name" value="GDHRDH"/>
</dbReference>
<evidence type="ECO:0000256" key="1">
    <source>
        <dbReference type="ARBA" id="ARBA00006484"/>
    </source>
</evidence>
<dbReference type="SUPFAM" id="SSF51735">
    <property type="entry name" value="NAD(P)-binding Rossmann-fold domains"/>
    <property type="match status" value="1"/>
</dbReference>
<reference evidence="5" key="1">
    <citation type="journal article" date="2014" name="Genome Announc.">
        <title>Draft genome sequence of Rhodosporidium toruloides CECT1137, an oleaginous yeast of biotechnological interest.</title>
        <authorList>
            <person name="Morin N."/>
            <person name="Calcas X."/>
            <person name="Devillers H."/>
            <person name="Durrens P."/>
            <person name="Sherman D.J."/>
            <person name="Nicaud J.-M."/>
            <person name="Neuveglise C."/>
        </authorList>
    </citation>
    <scope>NUCLEOTIDE SEQUENCE</scope>
    <source>
        <strain evidence="5">CECT1137</strain>
    </source>
</reference>
<dbReference type="AlphaFoldDB" id="A0A061AW15"/>
<dbReference type="Gene3D" id="3.40.50.720">
    <property type="entry name" value="NAD(P)-binding Rossmann-like Domain"/>
    <property type="match status" value="1"/>
</dbReference>
<evidence type="ECO:0000313" key="5">
    <source>
        <dbReference type="EMBL" id="CDR39547.1"/>
    </source>
</evidence>
<gene>
    <name evidence="5" type="ORF">RHTO0S_04e06282g</name>
</gene>
<keyword evidence="2" id="KW-0521">NADP</keyword>